<accession>A0ABN9XK77</accession>
<reference evidence="2" key="1">
    <citation type="submission" date="2023-10" db="EMBL/GenBank/DDBJ databases">
        <authorList>
            <person name="Chen Y."/>
            <person name="Shah S."/>
            <person name="Dougan E. K."/>
            <person name="Thang M."/>
            <person name="Chan C."/>
        </authorList>
    </citation>
    <scope>NUCLEOTIDE SEQUENCE [LARGE SCALE GENOMIC DNA]</scope>
</reference>
<evidence type="ECO:0000313" key="3">
    <source>
        <dbReference type="Proteomes" id="UP001189429"/>
    </source>
</evidence>
<name>A0ABN9XK77_9DINO</name>
<evidence type="ECO:0000256" key="1">
    <source>
        <dbReference type="SAM" id="MobiDB-lite"/>
    </source>
</evidence>
<feature type="compositionally biased region" description="Basic residues" evidence="1">
    <location>
        <begin position="280"/>
        <end position="290"/>
    </location>
</feature>
<feature type="non-terminal residue" evidence="2">
    <location>
        <position position="290"/>
    </location>
</feature>
<proteinExistence type="predicted"/>
<sequence length="290" mass="29737">MAAARAAARPVRPAVARCCAGAPLPAGPAAAPGGPEGGGLPPEAWLAELGRRLPALRVRAVPRAAQEGPALVLLGVRHDCGECARQVPVAVAALRPDRVGLELCDRRLRRLLPRGLAACAALPPAEQHSLQERLSHGAEQLAAALAAARLGVPAAPCDRDVRETEDRLLARLEPEVLVAGACAALGVPRVGTAAAWLATAWQLRRLCRGGAASAEAPRLGALPAALREELVGLARALACDARLPPAERWRRLRAALDQAAQGGGGGRAGRRGGGRGGRAGGRRARVPGRG</sequence>
<gene>
    <name evidence="2" type="ORF">PCOR1329_LOCUS77575</name>
</gene>
<organism evidence="2 3">
    <name type="scientific">Prorocentrum cordatum</name>
    <dbReference type="NCBI Taxonomy" id="2364126"/>
    <lineage>
        <taxon>Eukaryota</taxon>
        <taxon>Sar</taxon>
        <taxon>Alveolata</taxon>
        <taxon>Dinophyceae</taxon>
        <taxon>Prorocentrales</taxon>
        <taxon>Prorocentraceae</taxon>
        <taxon>Prorocentrum</taxon>
    </lineage>
</organism>
<protein>
    <recommendedName>
        <fullName evidence="4">DNA-directed DNA polymerase</fullName>
    </recommendedName>
</protein>
<feature type="region of interest" description="Disordered" evidence="1">
    <location>
        <begin position="260"/>
        <end position="290"/>
    </location>
</feature>
<evidence type="ECO:0000313" key="2">
    <source>
        <dbReference type="EMBL" id="CAK0900236.1"/>
    </source>
</evidence>
<keyword evidence="3" id="KW-1185">Reference proteome</keyword>
<evidence type="ECO:0008006" key="4">
    <source>
        <dbReference type="Google" id="ProtNLM"/>
    </source>
</evidence>
<dbReference type="EMBL" id="CAUYUJ010020743">
    <property type="protein sequence ID" value="CAK0900236.1"/>
    <property type="molecule type" value="Genomic_DNA"/>
</dbReference>
<dbReference type="Proteomes" id="UP001189429">
    <property type="component" value="Unassembled WGS sequence"/>
</dbReference>
<comment type="caution">
    <text evidence="2">The sequence shown here is derived from an EMBL/GenBank/DDBJ whole genome shotgun (WGS) entry which is preliminary data.</text>
</comment>